<keyword evidence="4 6" id="KW-1133">Transmembrane helix</keyword>
<keyword evidence="8" id="KW-1185">Reference proteome</keyword>
<protein>
    <submittedName>
        <fullName evidence="7">AI-2E family transporter</fullName>
    </submittedName>
</protein>
<dbReference type="OrthoDB" id="9773730at2"/>
<reference evidence="7 8" key="1">
    <citation type="submission" date="2018-08" db="EMBL/GenBank/DDBJ databases">
        <title>Chitinophagaceae sp. K23C18032701, a novel bacterium isolated from forest soil.</title>
        <authorList>
            <person name="Wang C."/>
        </authorList>
    </citation>
    <scope>NUCLEOTIDE SEQUENCE [LARGE SCALE GENOMIC DNA]</scope>
    <source>
        <strain evidence="7 8">K23C18032701</strain>
    </source>
</reference>
<evidence type="ECO:0000256" key="1">
    <source>
        <dbReference type="ARBA" id="ARBA00004141"/>
    </source>
</evidence>
<feature type="transmembrane region" description="Helical" evidence="6">
    <location>
        <begin position="12"/>
        <end position="45"/>
    </location>
</feature>
<sequence>MENRQDYKVNRYLFLAVIILFSVFLFFSLIQFFTAFLAATIFYVLSKPAMEWLIKKRRWKKTSAALLMILISFFIILLPIGLLTTLLYNKVISVVENPHIIMDPLRHIDQIVQERFHTNLISDKSMEKVQAFATVVLSALLNQGLNLFSTILIMYFFLYFMLTSINRLEAGIVFFLPFPRSKIEMFGKELVKLTFSNAVGVPLICLVQGSLGYACYMIAGLPEAGFWGVITGFASIIPVLGAGVVWLPVSLYFLITGHTWQGIFVVIWGALFIGLSDNIVRFVLAKRMADVHPIVTVLGVIMGLRYFGITGLIFGPLLISYFIILLKIYYFEYQKPAPPKAEKARQLMPSYFQPFIGGKTKSVKTKRGGAAG</sequence>
<accession>A0A3E1NF24</accession>
<evidence type="ECO:0000256" key="4">
    <source>
        <dbReference type="ARBA" id="ARBA00022989"/>
    </source>
</evidence>
<feature type="transmembrane region" description="Helical" evidence="6">
    <location>
        <begin position="199"/>
        <end position="219"/>
    </location>
</feature>
<dbReference type="Proteomes" id="UP000261284">
    <property type="component" value="Unassembled WGS sequence"/>
</dbReference>
<dbReference type="EMBL" id="QTJU01000008">
    <property type="protein sequence ID" value="RFM26570.1"/>
    <property type="molecule type" value="Genomic_DNA"/>
</dbReference>
<dbReference type="GO" id="GO:0016020">
    <property type="term" value="C:membrane"/>
    <property type="evidence" value="ECO:0007669"/>
    <property type="project" value="UniProtKB-SubCell"/>
</dbReference>
<dbReference type="Pfam" id="PF01594">
    <property type="entry name" value="AI-2E_transport"/>
    <property type="match status" value="1"/>
</dbReference>
<organism evidence="7 8">
    <name type="scientific">Deminuibacter soli</name>
    <dbReference type="NCBI Taxonomy" id="2291815"/>
    <lineage>
        <taxon>Bacteria</taxon>
        <taxon>Pseudomonadati</taxon>
        <taxon>Bacteroidota</taxon>
        <taxon>Chitinophagia</taxon>
        <taxon>Chitinophagales</taxon>
        <taxon>Chitinophagaceae</taxon>
        <taxon>Deminuibacter</taxon>
    </lineage>
</organism>
<comment type="caution">
    <text evidence="7">The sequence shown here is derived from an EMBL/GenBank/DDBJ whole genome shotgun (WGS) entry which is preliminary data.</text>
</comment>
<feature type="transmembrane region" description="Helical" evidence="6">
    <location>
        <begin position="66"/>
        <end position="88"/>
    </location>
</feature>
<dbReference type="AlphaFoldDB" id="A0A3E1NF24"/>
<dbReference type="PANTHER" id="PTHR21716:SF4">
    <property type="entry name" value="TRANSMEMBRANE PROTEIN 245"/>
    <property type="match status" value="1"/>
</dbReference>
<evidence type="ECO:0000313" key="8">
    <source>
        <dbReference type="Proteomes" id="UP000261284"/>
    </source>
</evidence>
<comment type="similarity">
    <text evidence="2">Belongs to the autoinducer-2 exporter (AI-2E) (TC 2.A.86) family.</text>
</comment>
<evidence type="ECO:0000313" key="7">
    <source>
        <dbReference type="EMBL" id="RFM26570.1"/>
    </source>
</evidence>
<dbReference type="InterPro" id="IPR002549">
    <property type="entry name" value="AI-2E-like"/>
</dbReference>
<feature type="transmembrane region" description="Helical" evidence="6">
    <location>
        <begin position="152"/>
        <end position="178"/>
    </location>
</feature>
<proteinExistence type="inferred from homology"/>
<feature type="transmembrane region" description="Helical" evidence="6">
    <location>
        <begin position="225"/>
        <end position="255"/>
    </location>
</feature>
<evidence type="ECO:0000256" key="5">
    <source>
        <dbReference type="ARBA" id="ARBA00023136"/>
    </source>
</evidence>
<evidence type="ECO:0000256" key="3">
    <source>
        <dbReference type="ARBA" id="ARBA00022692"/>
    </source>
</evidence>
<evidence type="ECO:0000256" key="2">
    <source>
        <dbReference type="ARBA" id="ARBA00009773"/>
    </source>
</evidence>
<keyword evidence="5 6" id="KW-0472">Membrane</keyword>
<dbReference type="PANTHER" id="PTHR21716">
    <property type="entry name" value="TRANSMEMBRANE PROTEIN"/>
    <property type="match status" value="1"/>
</dbReference>
<comment type="subcellular location">
    <subcellularLocation>
        <location evidence="1">Membrane</location>
        <topology evidence="1">Multi-pass membrane protein</topology>
    </subcellularLocation>
</comment>
<feature type="transmembrane region" description="Helical" evidence="6">
    <location>
        <begin position="304"/>
        <end position="330"/>
    </location>
</feature>
<evidence type="ECO:0000256" key="6">
    <source>
        <dbReference type="SAM" id="Phobius"/>
    </source>
</evidence>
<name>A0A3E1NF24_9BACT</name>
<feature type="transmembrane region" description="Helical" evidence="6">
    <location>
        <begin position="262"/>
        <end position="284"/>
    </location>
</feature>
<dbReference type="RefSeq" id="WP_116848774.1">
    <property type="nucleotide sequence ID" value="NZ_QTJU01000008.1"/>
</dbReference>
<keyword evidence="3 6" id="KW-0812">Transmembrane</keyword>
<gene>
    <name evidence="7" type="ORF">DXN05_18505</name>
</gene>